<gene>
    <name evidence="1" type="ORF">I4F81_006501</name>
</gene>
<name>A0ACC3C1X5_PYRYE</name>
<sequence>MPMGRWWWFRCKQGASGNAAAGRQSGAGGAKAAAGRRRGAGAAAVRLLAGCAARERRRCGCWPAGAAAGRPRPAWAAPVRLLAGNATRERRRCGCWRAALRGSGAGAAAGGLRCAGAAPVRLLAGRSGCSPAARRGRRRCGCWPAARRGSGGGASTGRRRGARAAAVRLLAGCAARERRRCGCWPAGAAAGRPLAAWAAPVRLLAGCAARGRPVLASACKMLDVLASAEDAGSMFGLQATHPFVCLARILQASCDEIERCTSSEDLLTVTASQVDVPGGVLLFASGFLDRAPALRPSAQVEAQLAVGVDSMVSAVRQVATENKRRAADGINGDAGAPEKDAMADGRVTGADGVAAGPFRGGTDGKDTDRFGDDGIGRAGGVSDDQGAAADDEFGDVADLTDLFGPSDGGDAGPSVSVERTRDQPARPPDTPSAAPEKPARSDSAAAPAARASGNAAGVSGSGAHAPISDYVLPSTFVVPGLTVAPARIQLPSTRGGVRFVPQEPAEEVVNIPDLTVQETIKQLSVPTRDDSLRNRLVEFTSLYKYVIDHLVKRSCVDPEMRDTVNHPYVDVTPDAVRGKKVNFLFTEAKRVSVLFPTFRNSRATKVTSSLAVVQLMKHRGDPFFLWLLGLFSGGAIAPVDYA</sequence>
<keyword evidence="2" id="KW-1185">Reference proteome</keyword>
<proteinExistence type="predicted"/>
<organism evidence="1 2">
    <name type="scientific">Pyropia yezoensis</name>
    <name type="common">Susabi-nori</name>
    <name type="synonym">Porphyra yezoensis</name>
    <dbReference type="NCBI Taxonomy" id="2788"/>
    <lineage>
        <taxon>Eukaryota</taxon>
        <taxon>Rhodophyta</taxon>
        <taxon>Bangiophyceae</taxon>
        <taxon>Bangiales</taxon>
        <taxon>Bangiaceae</taxon>
        <taxon>Pyropia</taxon>
    </lineage>
</organism>
<comment type="caution">
    <text evidence="1">The sequence shown here is derived from an EMBL/GenBank/DDBJ whole genome shotgun (WGS) entry which is preliminary data.</text>
</comment>
<dbReference type="EMBL" id="CM020619">
    <property type="protein sequence ID" value="KAK1863949.1"/>
    <property type="molecule type" value="Genomic_DNA"/>
</dbReference>
<evidence type="ECO:0000313" key="2">
    <source>
        <dbReference type="Proteomes" id="UP000798662"/>
    </source>
</evidence>
<reference evidence="1" key="1">
    <citation type="submission" date="2019-11" db="EMBL/GenBank/DDBJ databases">
        <title>Nori genome reveals adaptations in red seaweeds to the harsh intertidal environment.</title>
        <authorList>
            <person name="Wang D."/>
            <person name="Mao Y."/>
        </authorList>
    </citation>
    <scope>NUCLEOTIDE SEQUENCE</scope>
    <source>
        <tissue evidence="1">Gametophyte</tissue>
    </source>
</reference>
<evidence type="ECO:0000313" key="1">
    <source>
        <dbReference type="EMBL" id="KAK1863949.1"/>
    </source>
</evidence>
<accession>A0ACC3C1X5</accession>
<dbReference type="Proteomes" id="UP000798662">
    <property type="component" value="Chromosome 2"/>
</dbReference>
<protein>
    <submittedName>
        <fullName evidence="1">Uncharacterized protein</fullName>
    </submittedName>
</protein>